<keyword evidence="2" id="KW-1185">Reference proteome</keyword>
<dbReference type="Gene3D" id="2.40.160.50">
    <property type="entry name" value="membrane protein fhac: a member of the omp85/tpsb transporter family"/>
    <property type="match status" value="1"/>
</dbReference>
<reference evidence="1 2" key="1">
    <citation type="submission" date="2019-03" db="EMBL/GenBank/DDBJ databases">
        <title>Flavobacterium AR-3-4 sp. nov. isolated from arctic soil.</title>
        <authorList>
            <person name="Chaudhary D.K."/>
        </authorList>
    </citation>
    <scope>NUCLEOTIDE SEQUENCE [LARGE SCALE GENOMIC DNA]</scope>
    <source>
        <strain evidence="1 2">AR-3-4</strain>
    </source>
</reference>
<dbReference type="EMBL" id="SMFK01000007">
    <property type="protein sequence ID" value="TDD96287.1"/>
    <property type="molecule type" value="Genomic_DNA"/>
</dbReference>
<dbReference type="Proteomes" id="UP000295479">
    <property type="component" value="Unassembled WGS sequence"/>
</dbReference>
<accession>A0A4V2YZB2</accession>
<gene>
    <name evidence="1" type="ORF">E0F76_12265</name>
</gene>
<comment type="caution">
    <text evidence="1">The sequence shown here is derived from an EMBL/GenBank/DDBJ whole genome shotgun (WGS) entry which is preliminary data.</text>
</comment>
<sequence>MTAQKFTLQLVGKTSIENKVIDSINYNQKHNNIKSLTDEIELTSERLAKIGYIENKIFENKKLNDSSYITTLSIGKKINWAHLYIGINSEIKNTLSLDLKNDTIKIAFNETEKFLNLTMQKLENKGFALAKLKLINIQIHGQTLIADLYYNPNQKRQLNAIIVKFNDDNKKNSFPEGHLHQINRKFNNNIFNQDVVRKIHDEFEEFRFVSQIKYPEILLTKDTTKVYVYLEKRNSNTFDGYIGFTNNENNKLVINGYLDLNLENTLKVGEQFSLYWKSDGKNQKTFKTTLEIPYLFNIPIGIKAQLQIFKQDSIYQNTKTAIALGYLINYNTRIYLGYQSTESSDIQNTNNTTISDYKNSFITSNLEFSKYDTSNSIFSKKTNLSITIGYGKRTTPNLTENTRNNKQFYVNTNAMHNFYLNKKNCININYHNYYLKSDTYIINELYRFGGTNTIRGFAENSLQASFISSLATEYRYIISPELYIHTILDYGYYQDKTSENFGNLLGVGFGFGIQTKSGLLKLSFTNGATKNQNFKSTNTIVNINYNVKF</sequence>
<evidence type="ECO:0000313" key="1">
    <source>
        <dbReference type="EMBL" id="TDD96287.1"/>
    </source>
</evidence>
<dbReference type="AlphaFoldDB" id="A0A4V2YZB2"/>
<dbReference type="OrthoDB" id="9811416at2"/>
<evidence type="ECO:0000313" key="2">
    <source>
        <dbReference type="Proteomes" id="UP000295479"/>
    </source>
</evidence>
<evidence type="ECO:0008006" key="3">
    <source>
        <dbReference type="Google" id="ProtNLM"/>
    </source>
</evidence>
<proteinExistence type="predicted"/>
<protein>
    <recommendedName>
        <fullName evidence="3">POTRA domain-containing protein</fullName>
    </recommendedName>
</protein>
<organism evidence="1 2">
    <name type="scientific">Flavobacterium cellulosilyticum</name>
    <dbReference type="NCBI Taxonomy" id="2541731"/>
    <lineage>
        <taxon>Bacteria</taxon>
        <taxon>Pseudomonadati</taxon>
        <taxon>Bacteroidota</taxon>
        <taxon>Flavobacteriia</taxon>
        <taxon>Flavobacteriales</taxon>
        <taxon>Flavobacteriaceae</taxon>
        <taxon>Flavobacterium</taxon>
    </lineage>
</organism>
<name>A0A4V2YZB2_9FLAO</name>